<gene>
    <name evidence="1" type="ORF">Rhe02_55390</name>
</gene>
<proteinExistence type="predicted"/>
<dbReference type="Proteomes" id="UP000612899">
    <property type="component" value="Unassembled WGS sequence"/>
</dbReference>
<dbReference type="AlphaFoldDB" id="A0A8J3QCG4"/>
<sequence>MTHWREGVAYLQVRPHSFHQLRVVKATQRPPEIVESGCVVVKVRLRIPDRAFAPLQPEATVTVPEELVQHPIVVEAVDPS</sequence>
<protein>
    <submittedName>
        <fullName evidence="1">Uncharacterized protein</fullName>
    </submittedName>
</protein>
<evidence type="ECO:0000313" key="2">
    <source>
        <dbReference type="Proteomes" id="UP000612899"/>
    </source>
</evidence>
<keyword evidence="2" id="KW-1185">Reference proteome</keyword>
<comment type="caution">
    <text evidence="1">The sequence shown here is derived from an EMBL/GenBank/DDBJ whole genome shotgun (WGS) entry which is preliminary data.</text>
</comment>
<evidence type="ECO:0000313" key="1">
    <source>
        <dbReference type="EMBL" id="GIH07472.1"/>
    </source>
</evidence>
<name>A0A8J3QCG4_9ACTN</name>
<dbReference type="EMBL" id="BONY01000037">
    <property type="protein sequence ID" value="GIH07472.1"/>
    <property type="molecule type" value="Genomic_DNA"/>
</dbReference>
<organism evidence="1 2">
    <name type="scientific">Rhizocola hellebori</name>
    <dbReference type="NCBI Taxonomy" id="1392758"/>
    <lineage>
        <taxon>Bacteria</taxon>
        <taxon>Bacillati</taxon>
        <taxon>Actinomycetota</taxon>
        <taxon>Actinomycetes</taxon>
        <taxon>Micromonosporales</taxon>
        <taxon>Micromonosporaceae</taxon>
        <taxon>Rhizocola</taxon>
    </lineage>
</organism>
<accession>A0A8J3QCG4</accession>
<reference evidence="1" key="1">
    <citation type="submission" date="2021-01" db="EMBL/GenBank/DDBJ databases">
        <title>Whole genome shotgun sequence of Rhizocola hellebori NBRC 109834.</title>
        <authorList>
            <person name="Komaki H."/>
            <person name="Tamura T."/>
        </authorList>
    </citation>
    <scope>NUCLEOTIDE SEQUENCE</scope>
    <source>
        <strain evidence="1">NBRC 109834</strain>
    </source>
</reference>